<proteinExistence type="predicted"/>
<evidence type="ECO:0000313" key="2">
    <source>
        <dbReference type="EMBL" id="OHA04087.1"/>
    </source>
</evidence>
<dbReference type="Proteomes" id="UP000178510">
    <property type="component" value="Unassembled WGS sequence"/>
</dbReference>
<dbReference type="EMBL" id="MHQM01000013">
    <property type="protein sequence ID" value="OHA04087.1"/>
    <property type="molecule type" value="Genomic_DNA"/>
</dbReference>
<feature type="region of interest" description="Disordered" evidence="1">
    <location>
        <begin position="1"/>
        <end position="24"/>
    </location>
</feature>
<accession>A0A1G2KXE7</accession>
<reference evidence="2 3" key="1">
    <citation type="journal article" date="2016" name="Nat. Commun.">
        <title>Thousands of microbial genomes shed light on interconnected biogeochemical processes in an aquifer system.</title>
        <authorList>
            <person name="Anantharaman K."/>
            <person name="Brown C.T."/>
            <person name="Hug L.A."/>
            <person name="Sharon I."/>
            <person name="Castelle C.J."/>
            <person name="Probst A.J."/>
            <person name="Thomas B.C."/>
            <person name="Singh A."/>
            <person name="Wilkins M.J."/>
            <person name="Karaoz U."/>
            <person name="Brodie E.L."/>
            <person name="Williams K.H."/>
            <person name="Hubbard S.S."/>
            <person name="Banfield J.F."/>
        </authorList>
    </citation>
    <scope>NUCLEOTIDE SEQUENCE [LARGE SCALE GENOMIC DNA]</scope>
</reference>
<dbReference type="AlphaFoldDB" id="A0A1G2KXE7"/>
<sequence>MELQAAVSKRGSITTSRRRREAEARGDLIGAPNFYQTLVIATTANHAAIPIDRTNYVFSAFPALYLTQGTTNLQ</sequence>
<comment type="caution">
    <text evidence="2">The sequence shown here is derived from an EMBL/GenBank/DDBJ whole genome shotgun (WGS) entry which is preliminary data.</text>
</comment>
<organism evidence="2 3">
    <name type="scientific">Candidatus Sungbacteria bacterium RIFCSPHIGHO2_02_FULL_52_23</name>
    <dbReference type="NCBI Taxonomy" id="1802274"/>
    <lineage>
        <taxon>Bacteria</taxon>
        <taxon>Candidatus Sungiibacteriota</taxon>
    </lineage>
</organism>
<evidence type="ECO:0000313" key="3">
    <source>
        <dbReference type="Proteomes" id="UP000178510"/>
    </source>
</evidence>
<gene>
    <name evidence="2" type="ORF">A3J58_02515</name>
</gene>
<name>A0A1G2KXE7_9BACT</name>
<evidence type="ECO:0000256" key="1">
    <source>
        <dbReference type="SAM" id="MobiDB-lite"/>
    </source>
</evidence>
<protein>
    <submittedName>
        <fullName evidence="2">Uncharacterized protein</fullName>
    </submittedName>
</protein>